<evidence type="ECO:0000313" key="4">
    <source>
        <dbReference type="WBParaSite" id="NBR_0000680601-mRNA-1"/>
    </source>
</evidence>
<feature type="compositionally biased region" description="Basic and acidic residues" evidence="1">
    <location>
        <begin position="57"/>
        <end position="68"/>
    </location>
</feature>
<reference evidence="2 3" key="2">
    <citation type="submission" date="2018-11" db="EMBL/GenBank/DDBJ databases">
        <authorList>
            <consortium name="Pathogen Informatics"/>
        </authorList>
    </citation>
    <scope>NUCLEOTIDE SEQUENCE [LARGE SCALE GENOMIC DNA]</scope>
</reference>
<reference evidence="4" key="1">
    <citation type="submission" date="2017-02" db="UniProtKB">
        <authorList>
            <consortium name="WormBaseParasite"/>
        </authorList>
    </citation>
    <scope>IDENTIFICATION</scope>
</reference>
<feature type="region of interest" description="Disordered" evidence="1">
    <location>
        <begin position="1"/>
        <end position="115"/>
    </location>
</feature>
<organism evidence="4">
    <name type="scientific">Nippostrongylus brasiliensis</name>
    <name type="common">Rat hookworm</name>
    <dbReference type="NCBI Taxonomy" id="27835"/>
    <lineage>
        <taxon>Eukaryota</taxon>
        <taxon>Metazoa</taxon>
        <taxon>Ecdysozoa</taxon>
        <taxon>Nematoda</taxon>
        <taxon>Chromadorea</taxon>
        <taxon>Rhabditida</taxon>
        <taxon>Rhabditina</taxon>
        <taxon>Rhabditomorpha</taxon>
        <taxon>Strongyloidea</taxon>
        <taxon>Heligmosomidae</taxon>
        <taxon>Nippostrongylus</taxon>
    </lineage>
</organism>
<evidence type="ECO:0000313" key="3">
    <source>
        <dbReference type="Proteomes" id="UP000271162"/>
    </source>
</evidence>
<gene>
    <name evidence="2" type="ORF">NBR_LOCUS6807</name>
</gene>
<name>A0A0N4XVH6_NIPBR</name>
<evidence type="ECO:0000256" key="1">
    <source>
        <dbReference type="SAM" id="MobiDB-lite"/>
    </source>
</evidence>
<dbReference type="Proteomes" id="UP000271162">
    <property type="component" value="Unassembled WGS sequence"/>
</dbReference>
<accession>A0A0N4XVH6</accession>
<dbReference type="EMBL" id="UYSL01019832">
    <property type="protein sequence ID" value="VDL70396.1"/>
    <property type="molecule type" value="Genomic_DNA"/>
</dbReference>
<dbReference type="AlphaFoldDB" id="A0A0N4XVH6"/>
<feature type="compositionally biased region" description="Polar residues" evidence="1">
    <location>
        <begin position="1"/>
        <end position="11"/>
    </location>
</feature>
<dbReference type="STRING" id="27835.A0A0N4XVH6"/>
<dbReference type="WBParaSite" id="NBR_0000680601-mRNA-1">
    <property type="protein sequence ID" value="NBR_0000680601-mRNA-1"/>
    <property type="gene ID" value="NBR_0000680601"/>
</dbReference>
<keyword evidence="3" id="KW-1185">Reference proteome</keyword>
<dbReference type="OMA" id="MQESIMA"/>
<protein>
    <submittedName>
        <fullName evidence="4">SYBU</fullName>
    </submittedName>
</protein>
<proteinExistence type="predicted"/>
<evidence type="ECO:0000313" key="2">
    <source>
        <dbReference type="EMBL" id="VDL70396.1"/>
    </source>
</evidence>
<sequence length="115" mass="12676">MQSSATVSIVSHLSEDASMGNRALLSSQLPRRESSGTNMSESPCPPSEMPGQQMREYTIEKDADKPLCERSSPVEEWSSDSRDSPLLEMSRYDNVPSSGSTSRRIRYKHSSSSSS</sequence>